<keyword evidence="10" id="KW-0406">Ion transport</keyword>
<gene>
    <name evidence="14" type="ORF">BN963_SGAL_00013</name>
</gene>
<dbReference type="InterPro" id="IPR002528">
    <property type="entry name" value="MATE_fam"/>
</dbReference>
<evidence type="ECO:0000256" key="1">
    <source>
        <dbReference type="ARBA" id="ARBA00003408"/>
    </source>
</evidence>
<keyword evidence="9 13" id="KW-1133">Transmembrane helix</keyword>
<dbReference type="GO" id="GO:0006811">
    <property type="term" value="P:monoatomic ion transport"/>
    <property type="evidence" value="ECO:0007669"/>
    <property type="project" value="UniProtKB-KW"/>
</dbReference>
<evidence type="ECO:0000256" key="7">
    <source>
        <dbReference type="ARBA" id="ARBA00022475"/>
    </source>
</evidence>
<keyword evidence="6" id="KW-0050">Antiport</keyword>
<comment type="function">
    <text evidence="1">Multidrug efflux pump.</text>
</comment>
<dbReference type="PIRSF" id="PIRSF006603">
    <property type="entry name" value="DinF"/>
    <property type="match status" value="1"/>
</dbReference>
<accession>A0A060RF97</accession>
<dbReference type="GO" id="GO:0042910">
    <property type="term" value="F:xenobiotic transmembrane transporter activity"/>
    <property type="evidence" value="ECO:0007669"/>
    <property type="project" value="InterPro"/>
</dbReference>
<evidence type="ECO:0000256" key="9">
    <source>
        <dbReference type="ARBA" id="ARBA00022989"/>
    </source>
</evidence>
<keyword evidence="5" id="KW-0813">Transport</keyword>
<organism evidence="14 15">
    <name type="scientific">Streptococcus gallolyticus</name>
    <dbReference type="NCBI Taxonomy" id="315405"/>
    <lineage>
        <taxon>Bacteria</taxon>
        <taxon>Bacillati</taxon>
        <taxon>Bacillota</taxon>
        <taxon>Bacilli</taxon>
        <taxon>Lactobacillales</taxon>
        <taxon>Streptococcaceae</taxon>
        <taxon>Streptococcus</taxon>
    </lineage>
</organism>
<evidence type="ECO:0000256" key="13">
    <source>
        <dbReference type="SAM" id="Phobius"/>
    </source>
</evidence>
<feature type="transmembrane region" description="Helical" evidence="13">
    <location>
        <begin position="359"/>
        <end position="381"/>
    </location>
</feature>
<evidence type="ECO:0000256" key="11">
    <source>
        <dbReference type="ARBA" id="ARBA00023136"/>
    </source>
</evidence>
<evidence type="ECO:0000256" key="10">
    <source>
        <dbReference type="ARBA" id="ARBA00023065"/>
    </source>
</evidence>
<evidence type="ECO:0000256" key="2">
    <source>
        <dbReference type="ARBA" id="ARBA00004651"/>
    </source>
</evidence>
<comment type="caution">
    <text evidence="14">The sequence shown here is derived from an EMBL/GenBank/DDBJ whole genome shotgun (WGS) entry which is preliminary data.</text>
</comment>
<protein>
    <recommendedName>
        <fullName evidence="4">Probable multidrug resistance protein NorM</fullName>
    </recommendedName>
    <alternativeName>
        <fullName evidence="12">Multidrug-efflux transporter</fullName>
    </alternativeName>
</protein>
<name>A0A060RF97_9STRE</name>
<dbReference type="PANTHER" id="PTHR43298:SF2">
    <property type="entry name" value="FMN_FAD EXPORTER YEEO-RELATED"/>
    <property type="match status" value="1"/>
</dbReference>
<evidence type="ECO:0000256" key="6">
    <source>
        <dbReference type="ARBA" id="ARBA00022449"/>
    </source>
</evidence>
<dbReference type="Pfam" id="PF01554">
    <property type="entry name" value="MatE"/>
    <property type="match status" value="2"/>
</dbReference>
<evidence type="ECO:0000313" key="15">
    <source>
        <dbReference type="Proteomes" id="UP000027584"/>
    </source>
</evidence>
<dbReference type="CDD" id="cd13137">
    <property type="entry name" value="MATE_NorM_like"/>
    <property type="match status" value="1"/>
</dbReference>
<reference evidence="14 15" key="1">
    <citation type="submission" date="2014-02" db="EMBL/GenBank/DDBJ databases">
        <authorList>
            <person name="Manrique M."/>
        </authorList>
    </citation>
    <scope>NUCLEOTIDE SEQUENCE [LARGE SCALE GENOMIC DNA]</scope>
    <source>
        <strain evidence="14 15">LMG17956</strain>
    </source>
</reference>
<feature type="transmembrane region" description="Helical" evidence="13">
    <location>
        <begin position="142"/>
        <end position="162"/>
    </location>
</feature>
<dbReference type="AlphaFoldDB" id="A0A060RF97"/>
<comment type="similarity">
    <text evidence="3">Belongs to the multi antimicrobial extrusion (MATE) (TC 2.A.66.1) family.</text>
</comment>
<sequence>MESDVVATQQKTYFFSNRDLAKLFIPLIIEQGLEYLVGLIASILVSRAGEAAVSGVSLVEFLMALFISIFAAFATGGGIVAGQYLGDRDGENANKAVNQLAKFTLIFSIVITVFIFAIKPLILNHLFGSITPAVHAQANRYFNIVALSTPFIAMYNCGAAIFRTLNKSRLPMNIMLVMNGLNILMGISLIYGLGWGVEGVAVPILLSRVGAMVLVLWFAHHLTSELTLGNFLREKVDWQMIKKVLGIGLPFGFENGMFFLGRLIVLSIVSLFGTAAIAANSVGGTIIMFQALPGISIVLGLAVIISKCVGAGDYEQAEYYKRKVSRIIHLANGAISLLIIAAMPLLMKIYDLSAQATHYVWIIVLAHGILVSIFWNSGYVLPVVFRSAGDANFPMVVSTLSMLLARVVFAYIFSVTLGMGMLGTWAAMFLDWFIKGIIYEIRYRKGTWKNYKLV</sequence>
<dbReference type="GO" id="GO:0015297">
    <property type="term" value="F:antiporter activity"/>
    <property type="evidence" value="ECO:0007669"/>
    <property type="project" value="UniProtKB-KW"/>
</dbReference>
<dbReference type="NCBIfam" id="TIGR00797">
    <property type="entry name" value="matE"/>
    <property type="match status" value="1"/>
</dbReference>
<evidence type="ECO:0000256" key="4">
    <source>
        <dbReference type="ARBA" id="ARBA00020268"/>
    </source>
</evidence>
<comment type="subcellular location">
    <subcellularLocation>
        <location evidence="2">Cell membrane</location>
        <topology evidence="2">Multi-pass membrane protein</topology>
    </subcellularLocation>
</comment>
<feature type="transmembrane region" description="Helical" evidence="13">
    <location>
        <begin position="393"/>
        <end position="413"/>
    </location>
</feature>
<feature type="transmembrane region" description="Helical" evidence="13">
    <location>
        <begin position="200"/>
        <end position="219"/>
    </location>
</feature>
<feature type="transmembrane region" description="Helical" evidence="13">
    <location>
        <begin position="103"/>
        <end position="122"/>
    </location>
</feature>
<feature type="transmembrane region" description="Helical" evidence="13">
    <location>
        <begin position="61"/>
        <end position="82"/>
    </location>
</feature>
<evidence type="ECO:0000256" key="3">
    <source>
        <dbReference type="ARBA" id="ARBA00010199"/>
    </source>
</evidence>
<keyword evidence="11 13" id="KW-0472">Membrane</keyword>
<dbReference type="PANTHER" id="PTHR43298">
    <property type="entry name" value="MULTIDRUG RESISTANCE PROTEIN NORM-RELATED"/>
    <property type="match status" value="1"/>
</dbReference>
<keyword evidence="7" id="KW-1003">Cell membrane</keyword>
<dbReference type="Proteomes" id="UP000027584">
    <property type="component" value="Unassembled WGS sequence"/>
</dbReference>
<dbReference type="InterPro" id="IPR050222">
    <property type="entry name" value="MATE_MdtK"/>
</dbReference>
<dbReference type="EMBL" id="CCBC010000002">
    <property type="protein sequence ID" value="CDO16835.1"/>
    <property type="molecule type" value="Genomic_DNA"/>
</dbReference>
<dbReference type="InterPro" id="IPR048279">
    <property type="entry name" value="MdtK-like"/>
</dbReference>
<feature type="transmembrane region" description="Helical" evidence="13">
    <location>
        <begin position="285"/>
        <end position="306"/>
    </location>
</feature>
<keyword evidence="8 13" id="KW-0812">Transmembrane</keyword>
<feature type="transmembrane region" description="Helical" evidence="13">
    <location>
        <begin position="327"/>
        <end position="347"/>
    </location>
</feature>
<evidence type="ECO:0000313" key="14">
    <source>
        <dbReference type="EMBL" id="CDO16835.1"/>
    </source>
</evidence>
<evidence type="ECO:0000256" key="8">
    <source>
        <dbReference type="ARBA" id="ARBA00022692"/>
    </source>
</evidence>
<feature type="transmembrane region" description="Helical" evidence="13">
    <location>
        <begin position="419"/>
        <end position="439"/>
    </location>
</feature>
<dbReference type="GO" id="GO:0005886">
    <property type="term" value="C:plasma membrane"/>
    <property type="evidence" value="ECO:0007669"/>
    <property type="project" value="UniProtKB-SubCell"/>
</dbReference>
<evidence type="ECO:0000256" key="12">
    <source>
        <dbReference type="ARBA" id="ARBA00031636"/>
    </source>
</evidence>
<feature type="transmembrane region" description="Helical" evidence="13">
    <location>
        <begin position="20"/>
        <end position="41"/>
    </location>
</feature>
<proteinExistence type="inferred from homology"/>
<evidence type="ECO:0000256" key="5">
    <source>
        <dbReference type="ARBA" id="ARBA00022448"/>
    </source>
</evidence>
<reference evidence="14 15" key="2">
    <citation type="submission" date="2014-05" db="EMBL/GenBank/DDBJ databases">
        <title>Genome sequence of Streptococcus gallolyticus.</title>
        <authorList>
            <person name="Del Campo R."/>
        </authorList>
    </citation>
    <scope>NUCLEOTIDE SEQUENCE [LARGE SCALE GENOMIC DNA]</scope>
    <source>
        <strain evidence="14 15">LMG17956</strain>
    </source>
</reference>
<feature type="transmembrane region" description="Helical" evidence="13">
    <location>
        <begin position="174"/>
        <end position="194"/>
    </location>
</feature>